<accession>A0ABX2DNT9</accession>
<dbReference type="Proteomes" id="UP000711047">
    <property type="component" value="Unassembled WGS sequence"/>
</dbReference>
<comment type="caution">
    <text evidence="2">The sequence shown here is derived from an EMBL/GenBank/DDBJ whole genome shotgun (WGS) entry which is preliminary data.</text>
</comment>
<dbReference type="PANTHER" id="PTHR43377">
    <property type="entry name" value="BILIVERDIN REDUCTASE A"/>
    <property type="match status" value="1"/>
</dbReference>
<evidence type="ECO:0000313" key="2">
    <source>
        <dbReference type="EMBL" id="NQX45526.1"/>
    </source>
</evidence>
<protein>
    <submittedName>
        <fullName evidence="2">Gfo/Idh/MocA family oxidoreductase</fullName>
    </submittedName>
</protein>
<dbReference type="Pfam" id="PF01408">
    <property type="entry name" value="GFO_IDH_MocA"/>
    <property type="match status" value="1"/>
</dbReference>
<evidence type="ECO:0000313" key="3">
    <source>
        <dbReference type="Proteomes" id="UP000711047"/>
    </source>
</evidence>
<keyword evidence="3" id="KW-1185">Reference proteome</keyword>
<name>A0ABX2DNT9_9BACL</name>
<evidence type="ECO:0000259" key="1">
    <source>
        <dbReference type="Pfam" id="PF01408"/>
    </source>
</evidence>
<sequence length="360" mass="40555">MSVTFSIIGGAGFRAQYYLRIARSLPDRFRIGGLVVRDRAKGKAMEAAWGVQTYRSLEELLRNEDPDFVVVSVSGQASLDYLYRLASLGLPALTETPPASGLEELEQLHKELTRHGAWIQVAEQYPYHPVQEARLSLIRSGRLGRITETTVSVSHLYHGAGLIRKMLGIGFEETTIRGMRFASSWVGGPTRSGPPAEDKLIPLQRDLAWLDFGDRLGIYDFTKDQHRSWTRSNHLSVRGERGEIFDNRVLIQQDNLVPLQMELRRINKGEQENAEGYYLQGIICGEQWVYDNPFTPARLYDDEIAIATCLDQMASYSAGGPGFYGLEQASQDAYLGLMIDKAIQTGETVRTERMCWAEDR</sequence>
<feature type="domain" description="Gfo/Idh/MocA-like oxidoreductase N-terminal" evidence="1">
    <location>
        <begin position="6"/>
        <end position="122"/>
    </location>
</feature>
<proteinExistence type="predicted"/>
<dbReference type="EMBL" id="JABMKX010000004">
    <property type="protein sequence ID" value="NQX45526.1"/>
    <property type="molecule type" value="Genomic_DNA"/>
</dbReference>
<reference evidence="2 3" key="1">
    <citation type="submission" date="2020-05" db="EMBL/GenBank/DDBJ databases">
        <title>Paenibacillus glebae, sp. nov., Paenibacillus humi sp. nov., Paenibacillus pedi sp. nov., Paenibacillus terrestris sp. nov. and Paenibacillus terricola sp. nov., isolated from a forest top soil sample.</title>
        <authorList>
            <person name="Qi S."/>
            <person name="Carlier A."/>
            <person name="Cnockaert M."/>
            <person name="Vandamme P."/>
        </authorList>
    </citation>
    <scope>NUCLEOTIDE SEQUENCE [LARGE SCALE GENOMIC DNA]</scope>
    <source>
        <strain evidence="2 3">LMG 29502</strain>
    </source>
</reference>
<organism evidence="2 3">
    <name type="scientific">Paenibacillus tritici</name>
    <dbReference type="NCBI Taxonomy" id="1873425"/>
    <lineage>
        <taxon>Bacteria</taxon>
        <taxon>Bacillati</taxon>
        <taxon>Bacillota</taxon>
        <taxon>Bacilli</taxon>
        <taxon>Bacillales</taxon>
        <taxon>Paenibacillaceae</taxon>
        <taxon>Paenibacillus</taxon>
    </lineage>
</organism>
<dbReference type="InterPro" id="IPR000683">
    <property type="entry name" value="Gfo/Idh/MocA-like_OxRdtase_N"/>
</dbReference>
<dbReference type="SUPFAM" id="SSF51735">
    <property type="entry name" value="NAD(P)-binding Rossmann-fold domains"/>
    <property type="match status" value="1"/>
</dbReference>
<dbReference type="InterPro" id="IPR036291">
    <property type="entry name" value="NAD(P)-bd_dom_sf"/>
</dbReference>
<dbReference type="Gene3D" id="3.40.50.720">
    <property type="entry name" value="NAD(P)-binding Rossmann-like Domain"/>
    <property type="match status" value="1"/>
</dbReference>
<dbReference type="InterPro" id="IPR051450">
    <property type="entry name" value="Gfo/Idh/MocA_Oxidoreductases"/>
</dbReference>
<dbReference type="RefSeq" id="WP_173131088.1">
    <property type="nucleotide sequence ID" value="NZ_JABMKX010000004.1"/>
</dbReference>
<dbReference type="PANTHER" id="PTHR43377:SF2">
    <property type="entry name" value="BINDING ROSSMANN FOLD OXIDOREDUCTASE, PUTATIVE (AFU_ORTHOLOGUE AFUA_4G00560)-RELATED"/>
    <property type="match status" value="1"/>
</dbReference>
<gene>
    <name evidence="2" type="ORF">HQN87_09305</name>
</gene>